<dbReference type="PANTHER" id="PTHR48112">
    <property type="entry name" value="HIGH MOBILITY GROUP PROTEIN DSP1"/>
    <property type="match status" value="1"/>
</dbReference>
<sequence>MSNQFSSYDVPSYLRENAGAGGDAFMQGNGSNNLSAPQGEKRMVAVDVEQFVRTRDALSSAYMSLSSSIDKAVKAYIDHTNVILAGDASLNMSYLQQPFDQLAHASHIAQQAFNLASGQGNGVSAATGAGASGAEEPRKKRPYKPRDPNAPKRPLTAYFRYLQEMRGPLGEEMKQAAGGVPQKPGDLSKEATERWNKLSKQEQQPYRDAYQHALKDYEREVKKYKAEKNGGQQDDGAEDDDDEDDDDGTGQGERDGEVDAAHTKDEQDSDDDDESSDEESSEDDEPAPPPPPPPMKEKTPKSKKNKNAAPPTPAADSNIDPVLTAQSQQQASSSPSKKRKTADETGESGKKSKKGRKTATAGAETPAPAPAAQMQPEVPDTEKKKKKKKKGGDSS</sequence>
<feature type="compositionally biased region" description="Low complexity" evidence="3">
    <location>
        <begin position="325"/>
        <end position="334"/>
    </location>
</feature>
<evidence type="ECO:0000313" key="5">
    <source>
        <dbReference type="EMBL" id="RMX79174.1"/>
    </source>
</evidence>
<feature type="compositionally biased region" description="Basic and acidic residues" evidence="3">
    <location>
        <begin position="186"/>
        <end position="200"/>
    </location>
</feature>
<reference evidence="5 6" key="1">
    <citation type="journal article" date="2018" name="BMC Genomics">
        <title>Genomic evidence for intraspecific hybridization in a clonal and extremely halotolerant yeast.</title>
        <authorList>
            <person name="Gostincar C."/>
            <person name="Stajich J.E."/>
            <person name="Zupancic J."/>
            <person name="Zalar P."/>
            <person name="Gunde-Cimerman N."/>
        </authorList>
    </citation>
    <scope>NUCLEOTIDE SEQUENCE [LARGE SCALE GENOMIC DNA]</scope>
    <source>
        <strain evidence="5 6">EXF-6654</strain>
    </source>
</reference>
<feature type="compositionally biased region" description="Basic and acidic residues" evidence="3">
    <location>
        <begin position="209"/>
        <end position="228"/>
    </location>
</feature>
<feature type="domain" description="HMG box" evidence="4">
    <location>
        <begin position="151"/>
        <end position="225"/>
    </location>
</feature>
<dbReference type="EMBL" id="QWIK01003290">
    <property type="protein sequence ID" value="RMX79174.1"/>
    <property type="molecule type" value="Genomic_DNA"/>
</dbReference>
<feature type="compositionally biased region" description="Basic and acidic residues" evidence="3">
    <location>
        <begin position="341"/>
        <end position="350"/>
    </location>
</feature>
<feature type="compositionally biased region" description="Low complexity" evidence="3">
    <location>
        <begin position="358"/>
        <end position="372"/>
    </location>
</feature>
<dbReference type="PANTHER" id="PTHR48112:SF5">
    <property type="entry name" value="BOX PROTEIN, PUTATIVE (AFU_ORTHOLOGUE AFUA_1G04550)-RELATED"/>
    <property type="match status" value="1"/>
</dbReference>
<evidence type="ECO:0000313" key="6">
    <source>
        <dbReference type="Proteomes" id="UP000282582"/>
    </source>
</evidence>
<dbReference type="Proteomes" id="UP000282582">
    <property type="component" value="Unassembled WGS sequence"/>
</dbReference>
<dbReference type="InterPro" id="IPR050342">
    <property type="entry name" value="HMGB"/>
</dbReference>
<dbReference type="InterPro" id="IPR009071">
    <property type="entry name" value="HMG_box_dom"/>
</dbReference>
<proteinExistence type="predicted"/>
<keyword evidence="1 2" id="KW-0238">DNA-binding</keyword>
<dbReference type="InterPro" id="IPR036910">
    <property type="entry name" value="HMG_box_dom_sf"/>
</dbReference>
<name>A0A3M6WKS0_HORWE</name>
<dbReference type="GO" id="GO:0003677">
    <property type="term" value="F:DNA binding"/>
    <property type="evidence" value="ECO:0007669"/>
    <property type="project" value="UniProtKB-UniRule"/>
</dbReference>
<organism evidence="5 6">
    <name type="scientific">Hortaea werneckii</name>
    <name type="common">Black yeast</name>
    <name type="synonym">Cladosporium werneckii</name>
    <dbReference type="NCBI Taxonomy" id="91943"/>
    <lineage>
        <taxon>Eukaryota</taxon>
        <taxon>Fungi</taxon>
        <taxon>Dikarya</taxon>
        <taxon>Ascomycota</taxon>
        <taxon>Pezizomycotina</taxon>
        <taxon>Dothideomycetes</taxon>
        <taxon>Dothideomycetidae</taxon>
        <taxon>Mycosphaerellales</taxon>
        <taxon>Teratosphaeriaceae</taxon>
        <taxon>Hortaea</taxon>
    </lineage>
</organism>
<protein>
    <recommendedName>
        <fullName evidence="4">HMG box domain-containing protein</fullName>
    </recommendedName>
</protein>
<dbReference type="Pfam" id="PF00505">
    <property type="entry name" value="HMG_box"/>
    <property type="match status" value="1"/>
</dbReference>
<dbReference type="VEuPathDB" id="FungiDB:BTJ68_05661"/>
<keyword evidence="2" id="KW-0539">Nucleus</keyword>
<feature type="compositionally biased region" description="Acidic residues" evidence="3">
    <location>
        <begin position="235"/>
        <end position="248"/>
    </location>
</feature>
<feature type="compositionally biased region" description="Basic and acidic residues" evidence="3">
    <location>
        <begin position="252"/>
        <end position="266"/>
    </location>
</feature>
<gene>
    <name evidence="5" type="ORF">D0868_16365</name>
</gene>
<feature type="region of interest" description="Disordered" evidence="3">
    <location>
        <begin position="119"/>
        <end position="154"/>
    </location>
</feature>
<evidence type="ECO:0000256" key="1">
    <source>
        <dbReference type="ARBA" id="ARBA00023125"/>
    </source>
</evidence>
<accession>A0A3M6WKS0</accession>
<comment type="caution">
    <text evidence="5">The sequence shown here is derived from an EMBL/GenBank/DDBJ whole genome shotgun (WGS) entry which is preliminary data.</text>
</comment>
<feature type="DNA-binding region" description="HMG box" evidence="2">
    <location>
        <begin position="151"/>
        <end position="225"/>
    </location>
</feature>
<dbReference type="SMART" id="SM00398">
    <property type="entry name" value="HMG"/>
    <property type="match status" value="1"/>
</dbReference>
<dbReference type="AlphaFoldDB" id="A0A3M6WKS0"/>
<feature type="region of interest" description="Disordered" evidence="3">
    <location>
        <begin position="174"/>
        <end position="395"/>
    </location>
</feature>
<feature type="compositionally biased region" description="Acidic residues" evidence="3">
    <location>
        <begin position="267"/>
        <end position="286"/>
    </location>
</feature>
<feature type="compositionally biased region" description="Low complexity" evidence="3">
    <location>
        <begin position="122"/>
        <end position="134"/>
    </location>
</feature>
<dbReference type="SUPFAM" id="SSF47095">
    <property type="entry name" value="HMG-box"/>
    <property type="match status" value="1"/>
</dbReference>
<dbReference type="PROSITE" id="PS50118">
    <property type="entry name" value="HMG_BOX_2"/>
    <property type="match status" value="1"/>
</dbReference>
<feature type="compositionally biased region" description="Basic residues" evidence="3">
    <location>
        <begin position="384"/>
        <end position="395"/>
    </location>
</feature>
<evidence type="ECO:0000256" key="3">
    <source>
        <dbReference type="SAM" id="MobiDB-lite"/>
    </source>
</evidence>
<evidence type="ECO:0000259" key="4">
    <source>
        <dbReference type="PROSITE" id="PS50118"/>
    </source>
</evidence>
<dbReference type="Gene3D" id="1.10.30.10">
    <property type="entry name" value="High mobility group box domain"/>
    <property type="match status" value="1"/>
</dbReference>
<evidence type="ECO:0000256" key="2">
    <source>
        <dbReference type="PROSITE-ProRule" id="PRU00267"/>
    </source>
</evidence>
<dbReference type="GO" id="GO:0005634">
    <property type="term" value="C:nucleus"/>
    <property type="evidence" value="ECO:0007669"/>
    <property type="project" value="UniProtKB-UniRule"/>
</dbReference>